<name>A0A811L768_9BILA</name>
<accession>A0A811L768</accession>
<keyword evidence="2" id="KW-1185">Reference proteome</keyword>
<gene>
    <name evidence="1" type="ORF">BOKJ2_LOCUS10321</name>
</gene>
<sequence>MVPNVYAHGSQEESMPFHKKGTEVKVLNESCLNYYLIHTTLLSGLEFRDSGKRTRYNGKVCQLLLTSRRILNCFMCGAGHCTIVDGEVASYGQKFVFYTKKPSQIVAFNALYAPKDAYLQISEQVNCPAQRYLIEMIYKAKKLNVKLWFSVCLHTRIVQQVLAEVNYQIYDQSRAPDTEMGDEWKFYGVPLAKPKNSNTINIADQLWKNKVFHHVVSELWFSRKPRNLAIADAYLAELFDTQFATASLHSIKFLTFYHYHPLPPQVQDKEFYCVLRMYDMLDDAIFDIYRTILSDFERVCVKKLIFKAKLYIDAIGYDKMRPIFQKLCKALNKMKQVVAGYMFVEFTGDV</sequence>
<dbReference type="EMBL" id="CAJFCW020000005">
    <property type="protein sequence ID" value="CAG9118190.1"/>
    <property type="molecule type" value="Genomic_DNA"/>
</dbReference>
<organism evidence="1 2">
    <name type="scientific">Bursaphelenchus okinawaensis</name>
    <dbReference type="NCBI Taxonomy" id="465554"/>
    <lineage>
        <taxon>Eukaryota</taxon>
        <taxon>Metazoa</taxon>
        <taxon>Ecdysozoa</taxon>
        <taxon>Nematoda</taxon>
        <taxon>Chromadorea</taxon>
        <taxon>Rhabditida</taxon>
        <taxon>Tylenchina</taxon>
        <taxon>Tylenchomorpha</taxon>
        <taxon>Aphelenchoidea</taxon>
        <taxon>Aphelenchoididae</taxon>
        <taxon>Bursaphelenchus</taxon>
    </lineage>
</organism>
<dbReference type="EMBL" id="CAJFDH010000005">
    <property type="protein sequence ID" value="CAD5223551.1"/>
    <property type="molecule type" value="Genomic_DNA"/>
</dbReference>
<dbReference type="Proteomes" id="UP000614601">
    <property type="component" value="Unassembled WGS sequence"/>
</dbReference>
<protein>
    <submittedName>
        <fullName evidence="1">Uncharacterized protein</fullName>
    </submittedName>
</protein>
<dbReference type="AlphaFoldDB" id="A0A811L768"/>
<evidence type="ECO:0000313" key="1">
    <source>
        <dbReference type="EMBL" id="CAD5223551.1"/>
    </source>
</evidence>
<proteinExistence type="predicted"/>
<evidence type="ECO:0000313" key="2">
    <source>
        <dbReference type="Proteomes" id="UP000614601"/>
    </source>
</evidence>
<reference evidence="1" key="1">
    <citation type="submission" date="2020-09" db="EMBL/GenBank/DDBJ databases">
        <authorList>
            <person name="Kikuchi T."/>
        </authorList>
    </citation>
    <scope>NUCLEOTIDE SEQUENCE</scope>
    <source>
        <strain evidence="1">SH1</strain>
    </source>
</reference>
<comment type="caution">
    <text evidence="1">The sequence shown here is derived from an EMBL/GenBank/DDBJ whole genome shotgun (WGS) entry which is preliminary data.</text>
</comment>
<dbReference type="Proteomes" id="UP000783686">
    <property type="component" value="Unassembled WGS sequence"/>
</dbReference>